<sequence>MPYFDSTAIRRAEYEPSTRTLTIWFVGNGDPYDYPAVPSAVFDGLCRADSQGQFFNACIRDVYPGRRRVRPRRPGKRPHPRSPT</sequence>
<proteinExistence type="predicted"/>
<dbReference type="EMBL" id="JAPNKE010000002">
    <property type="protein sequence ID" value="MCY1009768.1"/>
    <property type="molecule type" value="Genomic_DNA"/>
</dbReference>
<reference evidence="2" key="1">
    <citation type="submission" date="2022-11" db="EMBL/GenBank/DDBJ databases">
        <title>Minimal conservation of predation-associated metabolite biosynthetic gene clusters underscores biosynthetic potential of Myxococcota including descriptions for ten novel species: Archangium lansinium sp. nov., Myxococcus landrumus sp. nov., Nannocystis bai.</title>
        <authorList>
            <person name="Ahearne A."/>
            <person name="Stevens C."/>
            <person name="Phillips K."/>
        </authorList>
    </citation>
    <scope>NUCLEOTIDE SEQUENCE</scope>
    <source>
        <strain evidence="2">Na p29</strain>
    </source>
</reference>
<dbReference type="AlphaFoldDB" id="A0A9X3F1L7"/>
<gene>
    <name evidence="2" type="ORF">OV079_30240</name>
</gene>
<keyword evidence="3" id="KW-1185">Reference proteome</keyword>
<name>A0A9X3F1L7_9BACT</name>
<dbReference type="InterPro" id="IPR025309">
    <property type="entry name" value="KTSC_dom"/>
</dbReference>
<evidence type="ECO:0000259" key="1">
    <source>
        <dbReference type="Pfam" id="PF13619"/>
    </source>
</evidence>
<comment type="caution">
    <text evidence="2">The sequence shown here is derived from an EMBL/GenBank/DDBJ whole genome shotgun (WGS) entry which is preliminary data.</text>
</comment>
<feature type="domain" description="KTSC" evidence="1">
    <location>
        <begin position="6"/>
        <end position="63"/>
    </location>
</feature>
<dbReference type="Pfam" id="PF13619">
    <property type="entry name" value="KTSC"/>
    <property type="match status" value="1"/>
</dbReference>
<evidence type="ECO:0000313" key="3">
    <source>
        <dbReference type="Proteomes" id="UP001150924"/>
    </source>
</evidence>
<protein>
    <submittedName>
        <fullName evidence="2">KTSC domain-containing protein</fullName>
    </submittedName>
</protein>
<dbReference type="RefSeq" id="WP_267772458.1">
    <property type="nucleotide sequence ID" value="NZ_JAPNKE010000002.1"/>
</dbReference>
<accession>A0A9X3F1L7</accession>
<organism evidence="2 3">
    <name type="scientific">Nannocystis pusilla</name>
    <dbReference type="NCBI Taxonomy" id="889268"/>
    <lineage>
        <taxon>Bacteria</taxon>
        <taxon>Pseudomonadati</taxon>
        <taxon>Myxococcota</taxon>
        <taxon>Polyangia</taxon>
        <taxon>Nannocystales</taxon>
        <taxon>Nannocystaceae</taxon>
        <taxon>Nannocystis</taxon>
    </lineage>
</organism>
<evidence type="ECO:0000313" key="2">
    <source>
        <dbReference type="EMBL" id="MCY1009768.1"/>
    </source>
</evidence>
<dbReference type="Proteomes" id="UP001150924">
    <property type="component" value="Unassembled WGS sequence"/>
</dbReference>